<keyword evidence="3" id="KW-1185">Reference proteome</keyword>
<proteinExistence type="predicted"/>
<organism evidence="2 3">
    <name type="scientific">Theropithecus gelada</name>
    <name type="common">Gelada baboon</name>
    <dbReference type="NCBI Taxonomy" id="9565"/>
    <lineage>
        <taxon>Eukaryota</taxon>
        <taxon>Metazoa</taxon>
        <taxon>Chordata</taxon>
        <taxon>Craniata</taxon>
        <taxon>Vertebrata</taxon>
        <taxon>Euteleostomi</taxon>
        <taxon>Mammalia</taxon>
        <taxon>Eutheria</taxon>
        <taxon>Euarchontoglires</taxon>
        <taxon>Primates</taxon>
        <taxon>Haplorrhini</taxon>
        <taxon>Catarrhini</taxon>
        <taxon>Cercopithecidae</taxon>
        <taxon>Cercopithecinae</taxon>
        <taxon>Theropithecus</taxon>
    </lineage>
</organism>
<feature type="region of interest" description="Disordered" evidence="1">
    <location>
        <begin position="1"/>
        <end position="133"/>
    </location>
</feature>
<reference evidence="2" key="2">
    <citation type="submission" date="2025-08" db="UniProtKB">
        <authorList>
            <consortium name="Ensembl"/>
        </authorList>
    </citation>
    <scope>IDENTIFICATION</scope>
</reference>
<feature type="compositionally biased region" description="Basic residues" evidence="1">
    <location>
        <begin position="1"/>
        <end position="18"/>
    </location>
</feature>
<evidence type="ECO:0000256" key="1">
    <source>
        <dbReference type="SAM" id="MobiDB-lite"/>
    </source>
</evidence>
<reference evidence="2" key="3">
    <citation type="submission" date="2025-09" db="UniProtKB">
        <authorList>
            <consortium name="Ensembl"/>
        </authorList>
    </citation>
    <scope>IDENTIFICATION</scope>
</reference>
<evidence type="ECO:0000313" key="3">
    <source>
        <dbReference type="Proteomes" id="UP000694411"/>
    </source>
</evidence>
<dbReference type="Proteomes" id="UP000694411">
    <property type="component" value="Chromosome 4"/>
</dbReference>
<dbReference type="Ensembl" id="ENSTGET00000004902.1">
    <property type="protein sequence ID" value="ENSTGEP00000004031.1"/>
    <property type="gene ID" value="ENSTGEG00000003399.1"/>
</dbReference>
<sequence>VRSLLRHRAPANRTKRTNSKPLSAACFHGHWREPDSPGGDQPSLSHVPHGLLLQGPPRDRPLPAGAVRPSEPAQSQWQHYPTRLSRVQQPGEPAAAAGVPDPHGMGWPPQDPAAGATCDSRTGVPGAKRLDSD</sequence>
<name>A0A8D2EBY3_THEGE</name>
<accession>A0A8D2EBY3</accession>
<evidence type="ECO:0000313" key="2">
    <source>
        <dbReference type="Ensembl" id="ENSTGEP00000004031.1"/>
    </source>
</evidence>
<dbReference type="AlphaFoldDB" id="A0A8D2EBY3"/>
<reference evidence="2" key="1">
    <citation type="submission" date="2018-05" db="EMBL/GenBank/DDBJ databases">
        <title>Whole genome of Theropithecus gelada.</title>
        <authorList>
            <person name="Chiou K.L."/>
            <person name="Snyder-Mackler N."/>
        </authorList>
    </citation>
    <scope>NUCLEOTIDE SEQUENCE [LARGE SCALE GENOMIC DNA]</scope>
</reference>
<protein>
    <submittedName>
        <fullName evidence="2">Uncharacterized protein</fullName>
    </submittedName>
</protein>